<accession>A0AAE0KPM9</accession>
<name>A0AAE0KPM9_9CHLO</name>
<dbReference type="AlphaFoldDB" id="A0AAE0KPM9"/>
<dbReference type="EMBL" id="LGRX02021971">
    <property type="protein sequence ID" value="KAK3256098.1"/>
    <property type="molecule type" value="Genomic_DNA"/>
</dbReference>
<dbReference type="Proteomes" id="UP001190700">
    <property type="component" value="Unassembled WGS sequence"/>
</dbReference>
<proteinExistence type="predicted"/>
<keyword evidence="2" id="KW-1185">Reference proteome</keyword>
<evidence type="ECO:0000313" key="1">
    <source>
        <dbReference type="EMBL" id="KAK3256098.1"/>
    </source>
</evidence>
<dbReference type="Gene3D" id="2.30.30.140">
    <property type="match status" value="1"/>
</dbReference>
<dbReference type="SUPFAM" id="SSF63748">
    <property type="entry name" value="Tudor/PWWP/MBT"/>
    <property type="match status" value="1"/>
</dbReference>
<organism evidence="1 2">
    <name type="scientific">Cymbomonas tetramitiformis</name>
    <dbReference type="NCBI Taxonomy" id="36881"/>
    <lineage>
        <taxon>Eukaryota</taxon>
        <taxon>Viridiplantae</taxon>
        <taxon>Chlorophyta</taxon>
        <taxon>Pyramimonadophyceae</taxon>
        <taxon>Pyramimonadales</taxon>
        <taxon>Pyramimonadaceae</taxon>
        <taxon>Cymbomonas</taxon>
    </lineage>
</organism>
<protein>
    <recommendedName>
        <fullName evidence="3">Tudor domain-containing protein</fullName>
    </recommendedName>
</protein>
<gene>
    <name evidence="1" type="ORF">CYMTET_34751</name>
</gene>
<sequence>MVVASQWPGQPWYRELEAYASEVAFMQQDPFTPSRLGRPELLGPSGWDALEVYFRDDDAWYPGTITGVSEGTCHVTYDDGDEEALGVRE</sequence>
<evidence type="ECO:0000313" key="2">
    <source>
        <dbReference type="Proteomes" id="UP001190700"/>
    </source>
</evidence>
<dbReference type="CDD" id="cd04508">
    <property type="entry name" value="Tudor_SF"/>
    <property type="match status" value="1"/>
</dbReference>
<evidence type="ECO:0008006" key="3">
    <source>
        <dbReference type="Google" id="ProtNLM"/>
    </source>
</evidence>
<reference evidence="1 2" key="1">
    <citation type="journal article" date="2015" name="Genome Biol. Evol.">
        <title>Comparative Genomics of a Bacterivorous Green Alga Reveals Evolutionary Causalities and Consequences of Phago-Mixotrophic Mode of Nutrition.</title>
        <authorList>
            <person name="Burns J.A."/>
            <person name="Paasch A."/>
            <person name="Narechania A."/>
            <person name="Kim E."/>
        </authorList>
    </citation>
    <scope>NUCLEOTIDE SEQUENCE [LARGE SCALE GENOMIC DNA]</scope>
    <source>
        <strain evidence="1 2">PLY_AMNH</strain>
    </source>
</reference>
<comment type="caution">
    <text evidence="1">The sequence shown here is derived from an EMBL/GenBank/DDBJ whole genome shotgun (WGS) entry which is preliminary data.</text>
</comment>